<name>A0A2G8KZK2_STIJA</name>
<keyword evidence="3" id="KW-1185">Reference proteome</keyword>
<comment type="caution">
    <text evidence="2">The sequence shown here is derived from an EMBL/GenBank/DDBJ whole genome shotgun (WGS) entry which is preliminary data.</text>
</comment>
<proteinExistence type="predicted"/>
<feature type="compositionally biased region" description="Pro residues" evidence="1">
    <location>
        <begin position="113"/>
        <end position="133"/>
    </location>
</feature>
<gene>
    <name evidence="2" type="ORF">BSL78_09704</name>
</gene>
<protein>
    <submittedName>
        <fullName evidence="2">Uncharacterized protein</fullName>
    </submittedName>
</protein>
<feature type="compositionally biased region" description="Low complexity" evidence="1">
    <location>
        <begin position="134"/>
        <end position="149"/>
    </location>
</feature>
<feature type="region of interest" description="Disordered" evidence="1">
    <location>
        <begin position="1"/>
        <end position="25"/>
    </location>
</feature>
<dbReference type="Proteomes" id="UP000230750">
    <property type="component" value="Unassembled WGS sequence"/>
</dbReference>
<dbReference type="EMBL" id="MRZV01000288">
    <property type="protein sequence ID" value="PIK53421.1"/>
    <property type="molecule type" value="Genomic_DNA"/>
</dbReference>
<dbReference type="PRINTS" id="PR01217">
    <property type="entry name" value="PRICHEXTENSN"/>
</dbReference>
<reference evidence="2 3" key="1">
    <citation type="journal article" date="2017" name="PLoS Biol.">
        <title>The sea cucumber genome provides insights into morphological evolution and visceral regeneration.</title>
        <authorList>
            <person name="Zhang X."/>
            <person name="Sun L."/>
            <person name="Yuan J."/>
            <person name="Sun Y."/>
            <person name="Gao Y."/>
            <person name="Zhang L."/>
            <person name="Li S."/>
            <person name="Dai H."/>
            <person name="Hamel J.F."/>
            <person name="Liu C."/>
            <person name="Yu Y."/>
            <person name="Liu S."/>
            <person name="Lin W."/>
            <person name="Guo K."/>
            <person name="Jin S."/>
            <person name="Xu P."/>
            <person name="Storey K.B."/>
            <person name="Huan P."/>
            <person name="Zhang T."/>
            <person name="Zhou Y."/>
            <person name="Zhang J."/>
            <person name="Lin C."/>
            <person name="Li X."/>
            <person name="Xing L."/>
            <person name="Huo D."/>
            <person name="Sun M."/>
            <person name="Wang L."/>
            <person name="Mercier A."/>
            <person name="Li F."/>
            <person name="Yang H."/>
            <person name="Xiang J."/>
        </authorList>
    </citation>
    <scope>NUCLEOTIDE SEQUENCE [LARGE SCALE GENOMIC DNA]</scope>
    <source>
        <strain evidence="2">Shaxun</strain>
        <tissue evidence="2">Muscle</tissue>
    </source>
</reference>
<feature type="compositionally biased region" description="Low complexity" evidence="1">
    <location>
        <begin position="103"/>
        <end position="112"/>
    </location>
</feature>
<evidence type="ECO:0000256" key="1">
    <source>
        <dbReference type="SAM" id="MobiDB-lite"/>
    </source>
</evidence>
<dbReference type="AlphaFoldDB" id="A0A2G8KZK2"/>
<accession>A0A2G8KZK2</accession>
<sequence length="166" mass="17844">MLSSQSASSSKKPKNDATKKAKSAAGHDIIAQLLQQRDNTLDLGQDDEFELVNFVEDEVIHQPPAQAQTPPQKPPSPPPAHKLPTPKQASPQHKLPVLHKKPSAPAYGSPAPAQKPPTPSQKPPAPADKPPQHQPAAQASPQQRPPARLQPDELIRVYAQLAAIML</sequence>
<evidence type="ECO:0000313" key="3">
    <source>
        <dbReference type="Proteomes" id="UP000230750"/>
    </source>
</evidence>
<organism evidence="2 3">
    <name type="scientific">Stichopus japonicus</name>
    <name type="common">Sea cucumber</name>
    <dbReference type="NCBI Taxonomy" id="307972"/>
    <lineage>
        <taxon>Eukaryota</taxon>
        <taxon>Metazoa</taxon>
        <taxon>Echinodermata</taxon>
        <taxon>Eleutherozoa</taxon>
        <taxon>Echinozoa</taxon>
        <taxon>Holothuroidea</taxon>
        <taxon>Aspidochirotacea</taxon>
        <taxon>Aspidochirotida</taxon>
        <taxon>Stichopodidae</taxon>
        <taxon>Apostichopus</taxon>
    </lineage>
</organism>
<feature type="compositionally biased region" description="Low complexity" evidence="1">
    <location>
        <begin position="1"/>
        <end position="10"/>
    </location>
</feature>
<evidence type="ECO:0000313" key="2">
    <source>
        <dbReference type="EMBL" id="PIK53421.1"/>
    </source>
</evidence>
<feature type="compositionally biased region" description="Pro residues" evidence="1">
    <location>
        <begin position="71"/>
        <end position="81"/>
    </location>
</feature>
<feature type="region of interest" description="Disordered" evidence="1">
    <location>
        <begin position="54"/>
        <end position="151"/>
    </location>
</feature>